<sequence length="301" mass="33620">MASPLKHTPPAGSRLQPARLILRLGLIVATIVLFAYSVIHIAYHDITPKVYYPPDPVRQTSGGGPRTVAAIVETRSGTNLLPIILHFSGVLGPNWPIHVFKGPDNTALFHSSAAVRRLMASGGIVLHDLPSGTAIKTHDDVTALFTNKWLYEALAPAQHVLFFQTDSIICANSEHRVEDFLQFPLIGAPIIPRYGSGYNGGLSLRHIPSVLRTLEQFPWAQNPIIEDQYFAINMAKLDGIKLPTTEEAMLFSVETHWYDRPMGYHQAQRWNKDRMPEIVKWCPEILLTEEGALYKNLPSQF</sequence>
<evidence type="ECO:0000259" key="2">
    <source>
        <dbReference type="Pfam" id="PF18922"/>
    </source>
</evidence>
<accession>A0AAD5TP96</accession>
<keyword evidence="1" id="KW-0472">Membrane</keyword>
<feature type="transmembrane region" description="Helical" evidence="1">
    <location>
        <begin position="20"/>
        <end position="43"/>
    </location>
</feature>
<name>A0AAD5TP96_9FUNG</name>
<keyword evidence="1" id="KW-0812">Transmembrane</keyword>
<dbReference type="Pfam" id="PF18922">
    <property type="entry name" value="DUF5672"/>
    <property type="match status" value="1"/>
</dbReference>
<dbReference type="EMBL" id="JADGJQ010000010">
    <property type="protein sequence ID" value="KAJ3182067.1"/>
    <property type="molecule type" value="Genomic_DNA"/>
</dbReference>
<feature type="domain" description="DUF5672" evidence="2">
    <location>
        <begin position="129"/>
        <end position="265"/>
    </location>
</feature>
<reference evidence="3" key="1">
    <citation type="submission" date="2020-05" db="EMBL/GenBank/DDBJ databases">
        <title>Phylogenomic resolution of chytrid fungi.</title>
        <authorList>
            <person name="Stajich J.E."/>
            <person name="Amses K."/>
            <person name="Simmons R."/>
            <person name="Seto K."/>
            <person name="Myers J."/>
            <person name="Bonds A."/>
            <person name="Quandt C.A."/>
            <person name="Barry K."/>
            <person name="Liu P."/>
            <person name="Grigoriev I."/>
            <person name="Longcore J.E."/>
            <person name="James T.Y."/>
        </authorList>
    </citation>
    <scope>NUCLEOTIDE SEQUENCE</scope>
    <source>
        <strain evidence="3">JEL0379</strain>
    </source>
</reference>
<evidence type="ECO:0000313" key="3">
    <source>
        <dbReference type="EMBL" id="KAJ3182067.1"/>
    </source>
</evidence>
<proteinExistence type="predicted"/>
<dbReference type="InterPro" id="IPR043729">
    <property type="entry name" value="DUF5672"/>
</dbReference>
<keyword evidence="1" id="KW-1133">Transmembrane helix</keyword>
<comment type="caution">
    <text evidence="3">The sequence shown here is derived from an EMBL/GenBank/DDBJ whole genome shotgun (WGS) entry which is preliminary data.</text>
</comment>
<evidence type="ECO:0000313" key="4">
    <source>
        <dbReference type="Proteomes" id="UP001212152"/>
    </source>
</evidence>
<keyword evidence="4" id="KW-1185">Reference proteome</keyword>
<evidence type="ECO:0000256" key="1">
    <source>
        <dbReference type="SAM" id="Phobius"/>
    </source>
</evidence>
<gene>
    <name evidence="3" type="ORF">HDU87_000411</name>
</gene>
<dbReference type="Proteomes" id="UP001212152">
    <property type="component" value="Unassembled WGS sequence"/>
</dbReference>
<dbReference type="AlphaFoldDB" id="A0AAD5TP96"/>
<protein>
    <recommendedName>
        <fullName evidence="2">DUF5672 domain-containing protein</fullName>
    </recommendedName>
</protein>
<organism evidence="3 4">
    <name type="scientific">Geranomyces variabilis</name>
    <dbReference type="NCBI Taxonomy" id="109894"/>
    <lineage>
        <taxon>Eukaryota</taxon>
        <taxon>Fungi</taxon>
        <taxon>Fungi incertae sedis</taxon>
        <taxon>Chytridiomycota</taxon>
        <taxon>Chytridiomycota incertae sedis</taxon>
        <taxon>Chytridiomycetes</taxon>
        <taxon>Spizellomycetales</taxon>
        <taxon>Powellomycetaceae</taxon>
        <taxon>Geranomyces</taxon>
    </lineage>
</organism>